<evidence type="ECO:0000256" key="1">
    <source>
        <dbReference type="ARBA" id="ARBA00004651"/>
    </source>
</evidence>
<keyword evidence="8" id="KW-1185">Reference proteome</keyword>
<evidence type="ECO:0000256" key="4">
    <source>
        <dbReference type="ARBA" id="ARBA00023136"/>
    </source>
</evidence>
<dbReference type="AlphaFoldDB" id="A0A0B2BMR7"/>
<evidence type="ECO:0000313" key="7">
    <source>
        <dbReference type="EMBL" id="PJJ57952.1"/>
    </source>
</evidence>
<proteinExistence type="predicted"/>
<dbReference type="EMBL" id="PGEZ01000001">
    <property type="protein sequence ID" value="PJJ57952.1"/>
    <property type="molecule type" value="Genomic_DNA"/>
</dbReference>
<dbReference type="Pfam" id="PF07690">
    <property type="entry name" value="MFS_1"/>
    <property type="match status" value="1"/>
</dbReference>
<dbReference type="PANTHER" id="PTHR23527">
    <property type="entry name" value="BLL3282 PROTEIN"/>
    <property type="match status" value="1"/>
</dbReference>
<reference evidence="7 8" key="1">
    <citation type="submission" date="2017-11" db="EMBL/GenBank/DDBJ databases">
        <title>Genomic Encyclopedia of Archaeal and Bacterial Type Strains, Phase II (KMG-II): From Individual Species to Whole Genera.</title>
        <authorList>
            <person name="Goeker M."/>
        </authorList>
    </citation>
    <scope>NUCLEOTIDE SEQUENCE [LARGE SCALE GENOMIC DNA]</scope>
    <source>
        <strain evidence="7 8">DSM 27763</strain>
    </source>
</reference>
<feature type="transmembrane region" description="Helical" evidence="5">
    <location>
        <begin position="140"/>
        <end position="160"/>
    </location>
</feature>
<feature type="transmembrane region" description="Helical" evidence="5">
    <location>
        <begin position="241"/>
        <end position="259"/>
    </location>
</feature>
<evidence type="ECO:0000256" key="5">
    <source>
        <dbReference type="SAM" id="Phobius"/>
    </source>
</evidence>
<protein>
    <submittedName>
        <fullName evidence="7">Sugar phosphate permease</fullName>
    </submittedName>
</protein>
<dbReference type="Proteomes" id="UP000230842">
    <property type="component" value="Unassembled WGS sequence"/>
</dbReference>
<dbReference type="InterPro" id="IPR052952">
    <property type="entry name" value="MFS-Transporter"/>
</dbReference>
<keyword evidence="4 5" id="KW-0472">Membrane</keyword>
<feature type="transmembrane region" description="Helical" evidence="5">
    <location>
        <begin position="347"/>
        <end position="380"/>
    </location>
</feature>
<dbReference type="SUPFAM" id="SSF103473">
    <property type="entry name" value="MFS general substrate transporter"/>
    <property type="match status" value="1"/>
</dbReference>
<dbReference type="PROSITE" id="PS51257">
    <property type="entry name" value="PROKAR_LIPOPROTEIN"/>
    <property type="match status" value="1"/>
</dbReference>
<sequence>MDEAPRPWVILAVATGSQAAGACFGHGIAFLIPAMHESGTSLAQAGTIAAMPLIGTMLTLVAWGAAADAFGERIVLVIGTAGTALTAALAALEADDTIALGTLLLVGGAFAASTSAASGRMVAGWFPPRRRGLAMGVRQMAQPLGVGLGAATMAPLSLALGVGAALWVPAGVATLAALGCAALLADPPRPPRAEASRAGALTHPYGGGYLVRIHLASMLLVIPQFTVWTFALVWLVGDLGWAAGVAGAFVAGMQLLGALGRIGAGQVSDLAGSRLRPMRWIALLASATMLGLAVTDRLGWDVAAVVLLVAATVVTVADNGLAYTAIAEHAGPYWSGRALGAQNTGQYLAASAVPPVLGALVATAGFAATFAVVAAFPLIAAPLTPVEGEAAFAEPADAARPPS</sequence>
<evidence type="ECO:0000259" key="6">
    <source>
        <dbReference type="PROSITE" id="PS50850"/>
    </source>
</evidence>
<dbReference type="Gene3D" id="1.20.1250.20">
    <property type="entry name" value="MFS general substrate transporter like domains"/>
    <property type="match status" value="2"/>
</dbReference>
<organism evidence="7 8">
    <name type="scientific">Mumia flava</name>
    <dbReference type="NCBI Taxonomy" id="1348852"/>
    <lineage>
        <taxon>Bacteria</taxon>
        <taxon>Bacillati</taxon>
        <taxon>Actinomycetota</taxon>
        <taxon>Actinomycetes</taxon>
        <taxon>Propionibacteriales</taxon>
        <taxon>Nocardioidaceae</taxon>
        <taxon>Mumia</taxon>
    </lineage>
</organism>
<accession>A0A0B2BMR7</accession>
<dbReference type="PROSITE" id="PS50850">
    <property type="entry name" value="MFS"/>
    <property type="match status" value="1"/>
</dbReference>
<dbReference type="GO" id="GO:0022857">
    <property type="term" value="F:transmembrane transporter activity"/>
    <property type="evidence" value="ECO:0007669"/>
    <property type="project" value="InterPro"/>
</dbReference>
<dbReference type="GO" id="GO:0005886">
    <property type="term" value="C:plasma membrane"/>
    <property type="evidence" value="ECO:0007669"/>
    <property type="project" value="UniProtKB-SubCell"/>
</dbReference>
<feature type="transmembrane region" description="Helical" evidence="5">
    <location>
        <begin position="304"/>
        <end position="326"/>
    </location>
</feature>
<dbReference type="RefSeq" id="WP_039346893.1">
    <property type="nucleotide sequence ID" value="NZ_PGEZ01000001.1"/>
</dbReference>
<evidence type="ECO:0000256" key="3">
    <source>
        <dbReference type="ARBA" id="ARBA00022989"/>
    </source>
</evidence>
<feature type="domain" description="Major facilitator superfamily (MFS) profile" evidence="6">
    <location>
        <begin position="9"/>
        <end position="392"/>
    </location>
</feature>
<gene>
    <name evidence="7" type="ORF">CLV56_2193</name>
</gene>
<feature type="transmembrane region" description="Helical" evidence="5">
    <location>
        <begin position="280"/>
        <end position="298"/>
    </location>
</feature>
<dbReference type="PANTHER" id="PTHR23527:SF1">
    <property type="entry name" value="BLL3282 PROTEIN"/>
    <property type="match status" value="1"/>
</dbReference>
<feature type="transmembrane region" description="Helical" evidence="5">
    <location>
        <begin position="74"/>
        <end position="92"/>
    </location>
</feature>
<dbReference type="InterPro" id="IPR036259">
    <property type="entry name" value="MFS_trans_sf"/>
</dbReference>
<dbReference type="OrthoDB" id="8628659at2"/>
<dbReference type="InterPro" id="IPR020846">
    <property type="entry name" value="MFS_dom"/>
</dbReference>
<feature type="transmembrane region" description="Helical" evidence="5">
    <location>
        <begin position="98"/>
        <end position="119"/>
    </location>
</feature>
<feature type="transmembrane region" description="Helical" evidence="5">
    <location>
        <begin position="215"/>
        <end position="235"/>
    </location>
</feature>
<dbReference type="InterPro" id="IPR011701">
    <property type="entry name" value="MFS"/>
</dbReference>
<name>A0A0B2BMR7_9ACTN</name>
<comment type="caution">
    <text evidence="7">The sequence shown here is derived from an EMBL/GenBank/DDBJ whole genome shotgun (WGS) entry which is preliminary data.</text>
</comment>
<evidence type="ECO:0000313" key="8">
    <source>
        <dbReference type="Proteomes" id="UP000230842"/>
    </source>
</evidence>
<comment type="subcellular location">
    <subcellularLocation>
        <location evidence="1">Cell membrane</location>
        <topology evidence="1">Multi-pass membrane protein</topology>
    </subcellularLocation>
</comment>
<keyword evidence="2 5" id="KW-0812">Transmembrane</keyword>
<feature type="transmembrane region" description="Helical" evidence="5">
    <location>
        <begin position="45"/>
        <end position="67"/>
    </location>
</feature>
<evidence type="ECO:0000256" key="2">
    <source>
        <dbReference type="ARBA" id="ARBA00022692"/>
    </source>
</evidence>
<keyword evidence="3 5" id="KW-1133">Transmembrane helix</keyword>